<dbReference type="InterPro" id="IPR058240">
    <property type="entry name" value="rSAM_sf"/>
</dbReference>
<evidence type="ECO:0000313" key="9">
    <source>
        <dbReference type="Proteomes" id="UP000648239"/>
    </source>
</evidence>
<dbReference type="EMBL" id="JACXWD010000005">
    <property type="protein sequence ID" value="MBD3867011.1"/>
    <property type="molecule type" value="Genomic_DNA"/>
</dbReference>
<dbReference type="SUPFAM" id="SSF102114">
    <property type="entry name" value="Radical SAM enzymes"/>
    <property type="match status" value="1"/>
</dbReference>
<dbReference type="Proteomes" id="UP000648239">
    <property type="component" value="Unassembled WGS sequence"/>
</dbReference>
<gene>
    <name evidence="8" type="ORF">IFK94_02710</name>
</gene>
<sequence length="357" mass="39836">MADLPITPLSYRRFRKVMGARARVPREAFINLSDSERANCLSDRLLQLIAMPTEQCNFRCRYCFEDFQRGRMSPAVVSGLKRFLTRRAAGLEQLAIDWYGGEPLLASDIVLDIQSHVRDLLQRYPGIDLRSSMTTNGYLLDRDLLARLVELGVSHFQIALDGVRELHDTTRVTAGGVGTFDRIWANLEAARESRQEFEILVRCQIDRGNRDSVHELTDLYAATFGNDARFSLVFVPLSCAVAKSEDPSTYLDPAEVRSTLVEAWTYAGSRGIGIPPAHAGPNICYAAWGNSFIVRSDGSLSKCTVALSSPRNQVGRLLKDGRMEIDNEAMNGWMRGLWSGDETELGCPMIGYAETSR</sequence>
<dbReference type="Pfam" id="PF04055">
    <property type="entry name" value="Radical_SAM"/>
    <property type="match status" value="1"/>
</dbReference>
<dbReference type="Gene3D" id="3.20.20.70">
    <property type="entry name" value="Aldolase class I"/>
    <property type="match status" value="1"/>
</dbReference>
<keyword evidence="2" id="KW-0004">4Fe-4S</keyword>
<keyword evidence="4" id="KW-0479">Metal-binding</keyword>
<reference evidence="8 9" key="1">
    <citation type="submission" date="2020-08" db="EMBL/GenBank/DDBJ databases">
        <title>Acidobacteriota in marine sediments use diverse sulfur dissimilation pathways.</title>
        <authorList>
            <person name="Wasmund K."/>
        </authorList>
    </citation>
    <scope>NUCLEOTIDE SEQUENCE [LARGE SCALE GENOMIC DNA]</scope>
    <source>
        <strain evidence="8">MAG AM4</strain>
    </source>
</reference>
<evidence type="ECO:0000313" key="8">
    <source>
        <dbReference type="EMBL" id="MBD3867011.1"/>
    </source>
</evidence>
<feature type="domain" description="Radical SAM core" evidence="7">
    <location>
        <begin position="41"/>
        <end position="277"/>
    </location>
</feature>
<dbReference type="AlphaFoldDB" id="A0A8J6XU83"/>
<evidence type="ECO:0000256" key="1">
    <source>
        <dbReference type="ARBA" id="ARBA00001966"/>
    </source>
</evidence>
<dbReference type="SFLD" id="SFLDG01067">
    <property type="entry name" value="SPASM/twitch_domain_containing"/>
    <property type="match status" value="1"/>
</dbReference>
<dbReference type="PANTHER" id="PTHR43787">
    <property type="entry name" value="FEMO COFACTOR BIOSYNTHESIS PROTEIN NIFB-RELATED"/>
    <property type="match status" value="1"/>
</dbReference>
<dbReference type="CDD" id="cd01335">
    <property type="entry name" value="Radical_SAM"/>
    <property type="match status" value="1"/>
</dbReference>
<accession>A0A8J6XU83</accession>
<comment type="cofactor">
    <cofactor evidence="1">
        <name>[4Fe-4S] cluster</name>
        <dbReference type="ChEBI" id="CHEBI:49883"/>
    </cofactor>
</comment>
<evidence type="ECO:0000256" key="2">
    <source>
        <dbReference type="ARBA" id="ARBA00022485"/>
    </source>
</evidence>
<keyword evidence="5" id="KW-0408">Iron</keyword>
<dbReference type="GO" id="GO:0003824">
    <property type="term" value="F:catalytic activity"/>
    <property type="evidence" value="ECO:0007669"/>
    <property type="project" value="InterPro"/>
</dbReference>
<evidence type="ECO:0000256" key="3">
    <source>
        <dbReference type="ARBA" id="ARBA00022691"/>
    </source>
</evidence>
<keyword evidence="3" id="KW-0949">S-adenosyl-L-methionine</keyword>
<dbReference type="SFLD" id="SFLDS00029">
    <property type="entry name" value="Radical_SAM"/>
    <property type="match status" value="1"/>
</dbReference>
<keyword evidence="6" id="KW-0411">Iron-sulfur</keyword>
<organism evidence="8 9">
    <name type="scientific">Candidatus Polarisedimenticola svalbardensis</name>
    <dbReference type="NCBI Taxonomy" id="2886004"/>
    <lineage>
        <taxon>Bacteria</taxon>
        <taxon>Pseudomonadati</taxon>
        <taxon>Acidobacteriota</taxon>
        <taxon>Candidatus Polarisedimenticolia</taxon>
        <taxon>Candidatus Polarisedimenticolales</taxon>
        <taxon>Candidatus Polarisedimenticolaceae</taxon>
        <taxon>Candidatus Polarisedimenticola</taxon>
    </lineage>
</organism>
<name>A0A8J6XU83_9BACT</name>
<dbReference type="InterPro" id="IPR013785">
    <property type="entry name" value="Aldolase_TIM"/>
</dbReference>
<evidence type="ECO:0000259" key="7">
    <source>
        <dbReference type="PROSITE" id="PS51918"/>
    </source>
</evidence>
<dbReference type="InterPro" id="IPR007197">
    <property type="entry name" value="rSAM"/>
</dbReference>
<evidence type="ECO:0000256" key="5">
    <source>
        <dbReference type="ARBA" id="ARBA00023004"/>
    </source>
</evidence>
<dbReference type="GO" id="GO:0046872">
    <property type="term" value="F:metal ion binding"/>
    <property type="evidence" value="ECO:0007669"/>
    <property type="project" value="UniProtKB-KW"/>
</dbReference>
<dbReference type="PANTHER" id="PTHR43787:SF3">
    <property type="entry name" value="ARYLSULFATASE REGULATORY PROTEIN"/>
    <property type="match status" value="1"/>
</dbReference>
<dbReference type="UniPathway" id="UPA00782"/>
<evidence type="ECO:0000256" key="6">
    <source>
        <dbReference type="ARBA" id="ARBA00023014"/>
    </source>
</evidence>
<dbReference type="PROSITE" id="PS51918">
    <property type="entry name" value="RADICAL_SAM"/>
    <property type="match status" value="1"/>
</dbReference>
<proteinExistence type="predicted"/>
<protein>
    <submittedName>
        <fullName evidence="8">Radical SAM protein</fullName>
    </submittedName>
</protein>
<evidence type="ECO:0000256" key="4">
    <source>
        <dbReference type="ARBA" id="ARBA00022723"/>
    </source>
</evidence>
<comment type="caution">
    <text evidence="8">The sequence shown here is derived from an EMBL/GenBank/DDBJ whole genome shotgun (WGS) entry which is preliminary data.</text>
</comment>
<dbReference type="GO" id="GO:0051539">
    <property type="term" value="F:4 iron, 4 sulfur cluster binding"/>
    <property type="evidence" value="ECO:0007669"/>
    <property type="project" value="UniProtKB-KW"/>
</dbReference>